<evidence type="ECO:0000256" key="1">
    <source>
        <dbReference type="SAM" id="MobiDB-lite"/>
    </source>
</evidence>
<evidence type="ECO:0000313" key="2">
    <source>
        <dbReference type="EMBL" id="SEM73489.1"/>
    </source>
</evidence>
<keyword evidence="3" id="KW-1185">Reference proteome</keyword>
<dbReference type="RefSeq" id="WP_170841849.1">
    <property type="nucleotide sequence ID" value="NZ_FOCF01000002.1"/>
</dbReference>
<feature type="region of interest" description="Disordered" evidence="1">
    <location>
        <begin position="25"/>
        <end position="49"/>
    </location>
</feature>
<evidence type="ECO:0000313" key="3">
    <source>
        <dbReference type="Proteomes" id="UP000199206"/>
    </source>
</evidence>
<proteinExistence type="predicted"/>
<accession>A0A1H8AUL9</accession>
<dbReference type="Proteomes" id="UP000199206">
    <property type="component" value="Unassembled WGS sequence"/>
</dbReference>
<gene>
    <name evidence="2" type="ORF">SAMN05192583_1037</name>
</gene>
<dbReference type="EMBL" id="FOCF01000002">
    <property type="protein sequence ID" value="SEM73489.1"/>
    <property type="molecule type" value="Genomic_DNA"/>
</dbReference>
<organism evidence="2 3">
    <name type="scientific">Sphingomonas gellani</name>
    <dbReference type="NCBI Taxonomy" id="1166340"/>
    <lineage>
        <taxon>Bacteria</taxon>
        <taxon>Pseudomonadati</taxon>
        <taxon>Pseudomonadota</taxon>
        <taxon>Alphaproteobacteria</taxon>
        <taxon>Sphingomonadales</taxon>
        <taxon>Sphingomonadaceae</taxon>
        <taxon>Sphingomonas</taxon>
    </lineage>
</organism>
<dbReference type="STRING" id="1166340.SAMN05192583_1037"/>
<dbReference type="AlphaFoldDB" id="A0A1H8AUL9"/>
<protein>
    <submittedName>
        <fullName evidence="2">Uncharacterized protein</fullName>
    </submittedName>
</protein>
<sequence length="49" mass="5724">MDNERLLDRLDHLERLVAELIAERDDRRRQSEDDDAVWNAAFPGQSQAS</sequence>
<name>A0A1H8AUL9_9SPHN</name>
<reference evidence="3" key="1">
    <citation type="submission" date="2016-10" db="EMBL/GenBank/DDBJ databases">
        <authorList>
            <person name="Varghese N."/>
            <person name="Submissions S."/>
        </authorList>
    </citation>
    <scope>NUCLEOTIDE SEQUENCE [LARGE SCALE GENOMIC DNA]</scope>
    <source>
        <strain evidence="3">S6-262</strain>
    </source>
</reference>